<dbReference type="EMBL" id="FOMW01000015">
    <property type="protein sequence ID" value="SFF02840.1"/>
    <property type="molecule type" value="Genomic_DNA"/>
</dbReference>
<dbReference type="Proteomes" id="UP000198977">
    <property type="component" value="Unassembled WGS sequence"/>
</dbReference>
<protein>
    <submittedName>
        <fullName evidence="1">Uncharacterized protein</fullName>
    </submittedName>
</protein>
<proteinExistence type="predicted"/>
<accession>A0A1I2FE40</accession>
<organism evidence="1 2">
    <name type="scientific">Sulfitobacter brevis</name>
    <dbReference type="NCBI Taxonomy" id="74348"/>
    <lineage>
        <taxon>Bacteria</taxon>
        <taxon>Pseudomonadati</taxon>
        <taxon>Pseudomonadota</taxon>
        <taxon>Alphaproteobacteria</taxon>
        <taxon>Rhodobacterales</taxon>
        <taxon>Roseobacteraceae</taxon>
        <taxon>Sulfitobacter</taxon>
    </lineage>
</organism>
<evidence type="ECO:0000313" key="2">
    <source>
        <dbReference type="Proteomes" id="UP000198977"/>
    </source>
</evidence>
<sequence length="72" mass="7757">MKPHIMLITVGIRGGDIHLLLVTSSLKLGLEKPCRFQTQGGSNEDLGRHQSVTGPVLMVALTRAENLALLPI</sequence>
<keyword evidence="2" id="KW-1185">Reference proteome</keyword>
<gene>
    <name evidence="1" type="ORF">SAMN04488523_11554</name>
</gene>
<evidence type="ECO:0000313" key="1">
    <source>
        <dbReference type="EMBL" id="SFF02840.1"/>
    </source>
</evidence>
<dbReference type="AlphaFoldDB" id="A0A1I2FE40"/>
<reference evidence="1 2" key="1">
    <citation type="submission" date="2016-10" db="EMBL/GenBank/DDBJ databases">
        <authorList>
            <person name="de Groot N.N."/>
        </authorList>
    </citation>
    <scope>NUCLEOTIDE SEQUENCE [LARGE SCALE GENOMIC DNA]</scope>
    <source>
        <strain evidence="1 2">DSM 11443</strain>
    </source>
</reference>
<name>A0A1I2FE40_9RHOB</name>